<name>A0A2N5HA98_9BACI</name>
<keyword evidence="3" id="KW-1185">Reference proteome</keyword>
<accession>A0A2N5HA98</accession>
<dbReference type="RefSeq" id="WP_101649775.1">
    <property type="nucleotide sequence ID" value="NZ_PGVE01000072.1"/>
</dbReference>
<proteinExistence type="predicted"/>
<keyword evidence="1" id="KW-1133">Transmembrane helix</keyword>
<sequence>MTISIISSITLLILISYCVTPKKLHIFEIIFIWLVVWLLMHPLSWIIYVNLTWLKVSTNLGDFWAYAFDRLILLPLLIVLFFEALLRTNRKVAIYTVLFVEILILMLDEYVLLKLGVLHEVNWNIVFSFIEKSFILLISYFLWMHFRKKFM</sequence>
<keyword evidence="1" id="KW-0812">Transmembrane</keyword>
<feature type="transmembrane region" description="Helical" evidence="1">
    <location>
        <begin position="63"/>
        <end position="85"/>
    </location>
</feature>
<comment type="caution">
    <text evidence="2">The sequence shown here is derived from an EMBL/GenBank/DDBJ whole genome shotgun (WGS) entry which is preliminary data.</text>
</comment>
<dbReference type="AlphaFoldDB" id="A0A2N5HA98"/>
<feature type="transmembrane region" description="Helical" evidence="1">
    <location>
        <begin position="30"/>
        <end position="51"/>
    </location>
</feature>
<evidence type="ECO:0000313" key="3">
    <source>
        <dbReference type="Proteomes" id="UP000234950"/>
    </source>
</evidence>
<keyword evidence="1" id="KW-0472">Membrane</keyword>
<organism evidence="2 3">
    <name type="scientific">Neobacillus cucumis</name>
    <dbReference type="NCBI Taxonomy" id="1740721"/>
    <lineage>
        <taxon>Bacteria</taxon>
        <taxon>Bacillati</taxon>
        <taxon>Bacillota</taxon>
        <taxon>Bacilli</taxon>
        <taxon>Bacillales</taxon>
        <taxon>Bacillaceae</taxon>
        <taxon>Neobacillus</taxon>
    </lineage>
</organism>
<protein>
    <submittedName>
        <fullName evidence="2">Uncharacterized protein</fullName>
    </submittedName>
</protein>
<gene>
    <name evidence="2" type="ORF">CVD27_20000</name>
</gene>
<feature type="transmembrane region" description="Helical" evidence="1">
    <location>
        <begin position="92"/>
        <end position="113"/>
    </location>
</feature>
<feature type="transmembrane region" description="Helical" evidence="1">
    <location>
        <begin position="125"/>
        <end position="143"/>
    </location>
</feature>
<evidence type="ECO:0000313" key="2">
    <source>
        <dbReference type="EMBL" id="PLS02439.1"/>
    </source>
</evidence>
<dbReference type="Proteomes" id="UP000234950">
    <property type="component" value="Unassembled WGS sequence"/>
</dbReference>
<dbReference type="OrthoDB" id="7995400at2"/>
<reference evidence="2 3" key="1">
    <citation type="submission" date="2017-11" db="EMBL/GenBank/DDBJ databases">
        <title>Comparitive Functional Genomics of Dry Heat Resistant strains isolated from the Viking Spacecraft.</title>
        <authorList>
            <person name="Seuylemezian A."/>
            <person name="Cooper K."/>
            <person name="Vaishampayan P."/>
        </authorList>
    </citation>
    <scope>NUCLEOTIDE SEQUENCE [LARGE SCALE GENOMIC DNA]</scope>
    <source>
        <strain evidence="2 3">V32-6</strain>
    </source>
</reference>
<evidence type="ECO:0000256" key="1">
    <source>
        <dbReference type="SAM" id="Phobius"/>
    </source>
</evidence>
<dbReference type="EMBL" id="PGVE01000072">
    <property type="protein sequence ID" value="PLS02439.1"/>
    <property type="molecule type" value="Genomic_DNA"/>
</dbReference>